<evidence type="ECO:0000256" key="1">
    <source>
        <dbReference type="ARBA" id="ARBA00003670"/>
    </source>
</evidence>
<keyword evidence="3" id="KW-0456">Lyase</keyword>
<organism evidence="3 4">
    <name type="scientific">Flavobacterium plantiphilum</name>
    <dbReference type="NCBI Taxonomy" id="3163297"/>
    <lineage>
        <taxon>Bacteria</taxon>
        <taxon>Pseudomonadati</taxon>
        <taxon>Bacteroidota</taxon>
        <taxon>Flavobacteriia</taxon>
        <taxon>Flavobacteriales</taxon>
        <taxon>Flavobacteriaceae</taxon>
        <taxon>Flavobacterium</taxon>
    </lineage>
</organism>
<dbReference type="InterPro" id="IPR021135">
    <property type="entry name" value="PEP_COase"/>
</dbReference>
<dbReference type="GO" id="GO:0008964">
    <property type="term" value="F:phosphoenolpyruvate carboxylase activity"/>
    <property type="evidence" value="ECO:0007669"/>
    <property type="project" value="UniProtKB-EC"/>
</dbReference>
<evidence type="ECO:0000313" key="4">
    <source>
        <dbReference type="Proteomes" id="UP001629260"/>
    </source>
</evidence>
<gene>
    <name evidence="3" type="ORF">ABS764_16255</name>
</gene>
<reference evidence="3 4" key="1">
    <citation type="submission" date="2024-06" db="EMBL/GenBank/DDBJ databases">
        <authorList>
            <person name="Kaempfer P."/>
            <person name="Viver T."/>
        </authorList>
    </citation>
    <scope>NUCLEOTIDE SEQUENCE [LARGE SCALE GENOMIC DNA]</scope>
    <source>
        <strain evidence="3 4">ST-87</strain>
    </source>
</reference>
<dbReference type="PANTHER" id="PTHR30523:SF6">
    <property type="entry name" value="PHOSPHOENOLPYRUVATE CARBOXYLASE"/>
    <property type="match status" value="1"/>
</dbReference>
<accession>A0ABW8XYL3</accession>
<protein>
    <recommendedName>
        <fullName evidence="2">Phosphoenolpyruvate carboxylase</fullName>
    </recommendedName>
</protein>
<dbReference type="Proteomes" id="UP001629260">
    <property type="component" value="Unassembled WGS sequence"/>
</dbReference>
<feature type="non-terminal residue" evidence="3">
    <location>
        <position position="1"/>
    </location>
</feature>
<dbReference type="EMBL" id="JBELQA010000025">
    <property type="protein sequence ID" value="MFL9832402.1"/>
    <property type="molecule type" value="Genomic_DNA"/>
</dbReference>
<dbReference type="SUPFAM" id="SSF51621">
    <property type="entry name" value="Phosphoenolpyruvate/pyruvate domain"/>
    <property type="match status" value="1"/>
</dbReference>
<evidence type="ECO:0000256" key="2">
    <source>
        <dbReference type="ARBA" id="ARBA00022419"/>
    </source>
</evidence>
<comment type="caution">
    <text evidence="3">The sequence shown here is derived from an EMBL/GenBank/DDBJ whole genome shotgun (WGS) entry which is preliminary data.</text>
</comment>
<evidence type="ECO:0000313" key="3">
    <source>
        <dbReference type="EMBL" id="MFL9832402.1"/>
    </source>
</evidence>
<comment type="function">
    <text evidence="1">Forms oxaloacetate, a four-carbon dicarboxylic acid source for the tricarboxylic acid cycle.</text>
</comment>
<proteinExistence type="predicted"/>
<feature type="non-terminal residue" evidence="3">
    <location>
        <position position="85"/>
    </location>
</feature>
<dbReference type="InterPro" id="IPR015813">
    <property type="entry name" value="Pyrv/PenolPyrv_kinase-like_dom"/>
</dbReference>
<dbReference type="Pfam" id="PF00311">
    <property type="entry name" value="PEPcase"/>
    <property type="match status" value="1"/>
</dbReference>
<name>A0ABW8XYL3_9FLAO</name>
<keyword evidence="4" id="KW-1185">Reference proteome</keyword>
<sequence>EVPRLVNTLEDRLEEGGKQGASELASFLRMGSWIGGDRDGNPFVTADVMRGTLRLQSSRVMQFYLEELHVLGSELSIAAHLADIS</sequence>
<dbReference type="RefSeq" id="WP_408082842.1">
    <property type="nucleotide sequence ID" value="NZ_JBELQA010000025.1"/>
</dbReference>
<dbReference type="PANTHER" id="PTHR30523">
    <property type="entry name" value="PHOSPHOENOLPYRUVATE CARBOXYLASE"/>
    <property type="match status" value="1"/>
</dbReference>